<gene>
    <name evidence="12" type="ORF">TSAR_010962</name>
</gene>
<evidence type="ECO:0000256" key="10">
    <source>
        <dbReference type="RuleBase" id="RU369084"/>
    </source>
</evidence>
<dbReference type="OrthoDB" id="449252at2759"/>
<dbReference type="GO" id="GO:0046872">
    <property type="term" value="F:metal ion binding"/>
    <property type="evidence" value="ECO:0007669"/>
    <property type="project" value="UniProtKB-UniRule"/>
</dbReference>
<keyword evidence="8 10" id="KW-0411">Iron-sulfur</keyword>
<organism evidence="12 13">
    <name type="scientific">Trichomalopsis sarcophagae</name>
    <dbReference type="NCBI Taxonomy" id="543379"/>
    <lineage>
        <taxon>Eukaryota</taxon>
        <taxon>Metazoa</taxon>
        <taxon>Ecdysozoa</taxon>
        <taxon>Arthropoda</taxon>
        <taxon>Hexapoda</taxon>
        <taxon>Insecta</taxon>
        <taxon>Pterygota</taxon>
        <taxon>Neoptera</taxon>
        <taxon>Endopterygota</taxon>
        <taxon>Hymenoptera</taxon>
        <taxon>Apocrita</taxon>
        <taxon>Proctotrupomorpha</taxon>
        <taxon>Chalcidoidea</taxon>
        <taxon>Pteromalidae</taxon>
        <taxon>Pteromalinae</taxon>
        <taxon>Trichomalopsis</taxon>
    </lineage>
</organism>
<comment type="cofactor">
    <cofactor evidence="10">
        <name>[2Fe-2S] cluster</name>
        <dbReference type="ChEBI" id="CHEBI:190135"/>
    </cofactor>
    <text evidence="10">Binds 1 [2Fe-2S] cluster.</text>
</comment>
<evidence type="ECO:0000256" key="2">
    <source>
        <dbReference type="ARBA" id="ARBA00008624"/>
    </source>
</evidence>
<sequence length="139" mass="15341">MEPIAHLVKVSVPNYLAGLPIPDSIGGWFRLGAFSLSSVAVRDWFSLIPPTAALVGLGYMSYRAFCPKARPAPTGQVNHKIKKDCNKVVDSVDVEDITEKVAFCRCWRSENWPYCDGAHGRHNNECGDNLGPLVINKKQ</sequence>
<evidence type="ECO:0000259" key="11">
    <source>
        <dbReference type="SMART" id="SM00704"/>
    </source>
</evidence>
<evidence type="ECO:0000256" key="5">
    <source>
        <dbReference type="ARBA" id="ARBA00022723"/>
    </source>
</evidence>
<evidence type="ECO:0000256" key="3">
    <source>
        <dbReference type="ARBA" id="ARBA00022692"/>
    </source>
</evidence>
<evidence type="ECO:0000256" key="1">
    <source>
        <dbReference type="ARBA" id="ARBA00004389"/>
    </source>
</evidence>
<dbReference type="AlphaFoldDB" id="A0A232FBR6"/>
<keyword evidence="6" id="KW-1133">Transmembrane helix</keyword>
<keyword evidence="4 10" id="KW-0001">2Fe-2S</keyword>
<dbReference type="Proteomes" id="UP000215335">
    <property type="component" value="Unassembled WGS sequence"/>
</dbReference>
<keyword evidence="7 10" id="KW-0408">Iron</keyword>
<dbReference type="Gene3D" id="3.40.5.90">
    <property type="entry name" value="CDGSH iron-sulfur domain, mitoNEET-type"/>
    <property type="match status" value="1"/>
</dbReference>
<feature type="domain" description="Iron-binding zinc finger CDGSH type" evidence="11">
    <location>
        <begin position="87"/>
        <end position="125"/>
    </location>
</feature>
<evidence type="ECO:0000256" key="4">
    <source>
        <dbReference type="ARBA" id="ARBA00022714"/>
    </source>
</evidence>
<proteinExistence type="inferred from homology"/>
<comment type="subcellular location">
    <subcellularLocation>
        <location evidence="1 10">Endoplasmic reticulum membrane</location>
        <topology evidence="1 10">Single-pass membrane protein</topology>
    </subcellularLocation>
</comment>
<evidence type="ECO:0000313" key="13">
    <source>
        <dbReference type="Proteomes" id="UP000215335"/>
    </source>
</evidence>
<comment type="caution">
    <text evidence="12">The sequence shown here is derived from an EMBL/GenBank/DDBJ whole genome shotgun (WGS) entry which is preliminary data.</text>
</comment>
<dbReference type="EMBL" id="NNAY01000456">
    <property type="protein sequence ID" value="OXU28271.1"/>
    <property type="molecule type" value="Genomic_DNA"/>
</dbReference>
<protein>
    <recommendedName>
        <fullName evidence="10">CDGSH iron-sulfur domain-containing protein 2 homologue</fullName>
    </recommendedName>
</protein>
<dbReference type="Pfam" id="PF09360">
    <property type="entry name" value="zf-CDGSH"/>
    <property type="match status" value="1"/>
</dbReference>
<evidence type="ECO:0000256" key="7">
    <source>
        <dbReference type="ARBA" id="ARBA00023004"/>
    </source>
</evidence>
<evidence type="ECO:0000256" key="8">
    <source>
        <dbReference type="ARBA" id="ARBA00023014"/>
    </source>
</evidence>
<name>A0A232FBR6_9HYME</name>
<keyword evidence="9" id="KW-0472">Membrane</keyword>
<keyword evidence="13" id="KW-1185">Reference proteome</keyword>
<dbReference type="InterPro" id="IPR042216">
    <property type="entry name" value="MitoNEET_CISD"/>
</dbReference>
<evidence type="ECO:0000256" key="6">
    <source>
        <dbReference type="ARBA" id="ARBA00022989"/>
    </source>
</evidence>
<dbReference type="InterPro" id="IPR045131">
    <property type="entry name" value="CISD1/2"/>
</dbReference>
<keyword evidence="5 10" id="KW-0479">Metal-binding</keyword>
<dbReference type="InterPro" id="IPR018967">
    <property type="entry name" value="FeS-contain_CDGSH-typ"/>
</dbReference>
<dbReference type="Pfam" id="PF10660">
    <property type="entry name" value="MitoNEET_N"/>
    <property type="match status" value="1"/>
</dbReference>
<evidence type="ECO:0000256" key="9">
    <source>
        <dbReference type="ARBA" id="ARBA00023136"/>
    </source>
</evidence>
<dbReference type="GO" id="GO:0005789">
    <property type="term" value="C:endoplasmic reticulum membrane"/>
    <property type="evidence" value="ECO:0007669"/>
    <property type="project" value="UniProtKB-SubCell"/>
</dbReference>
<dbReference type="PANTHER" id="PTHR13680">
    <property type="entry name" value="CDGSH IRON-SULFUR DOMAIN-CONTAINING PROTEIN 1"/>
    <property type="match status" value="1"/>
</dbReference>
<dbReference type="STRING" id="543379.A0A232FBR6"/>
<dbReference type="SMART" id="SM00704">
    <property type="entry name" value="ZnF_CDGSH"/>
    <property type="match status" value="1"/>
</dbReference>
<dbReference type="GO" id="GO:0051537">
    <property type="term" value="F:2 iron, 2 sulfur cluster binding"/>
    <property type="evidence" value="ECO:0007669"/>
    <property type="project" value="UniProtKB-UniRule"/>
</dbReference>
<reference evidence="12 13" key="1">
    <citation type="journal article" date="2017" name="Curr. Biol.">
        <title>The Evolution of Venom by Co-option of Single-Copy Genes.</title>
        <authorList>
            <person name="Martinson E.O."/>
            <person name="Mrinalini"/>
            <person name="Kelkar Y.D."/>
            <person name="Chang C.H."/>
            <person name="Werren J.H."/>
        </authorList>
    </citation>
    <scope>NUCLEOTIDE SEQUENCE [LARGE SCALE GENOMIC DNA]</scope>
    <source>
        <strain evidence="12 13">Alberta</strain>
        <tissue evidence="12">Whole body</tissue>
    </source>
</reference>
<dbReference type="PANTHER" id="PTHR13680:SF5">
    <property type="entry name" value="CDGSH IRON-SULFUR DOMAIN-CONTAINING PROTEIN 1"/>
    <property type="match status" value="1"/>
</dbReference>
<accession>A0A232FBR6</accession>
<keyword evidence="3" id="KW-0812">Transmembrane</keyword>
<keyword evidence="10" id="KW-0256">Endoplasmic reticulum</keyword>
<dbReference type="InterPro" id="IPR019610">
    <property type="entry name" value="FeS-contain_mitoNEET_N"/>
</dbReference>
<dbReference type="GO" id="GO:0005741">
    <property type="term" value="C:mitochondrial outer membrane"/>
    <property type="evidence" value="ECO:0007669"/>
    <property type="project" value="TreeGrafter"/>
</dbReference>
<dbReference type="GO" id="GO:0010506">
    <property type="term" value="P:regulation of autophagy"/>
    <property type="evidence" value="ECO:0007669"/>
    <property type="project" value="UniProtKB-UniRule"/>
</dbReference>
<evidence type="ECO:0000313" key="12">
    <source>
        <dbReference type="EMBL" id="OXU28271.1"/>
    </source>
</evidence>
<comment type="similarity">
    <text evidence="2 10">Belongs to the CISD protein family. CISD2 subfamily.</text>
</comment>